<dbReference type="Proteomes" id="UP000241769">
    <property type="component" value="Unassembled WGS sequence"/>
</dbReference>
<dbReference type="EMBL" id="MDYQ01000010">
    <property type="protein sequence ID" value="PRP88524.1"/>
    <property type="molecule type" value="Genomic_DNA"/>
</dbReference>
<dbReference type="SUPFAM" id="SSF48371">
    <property type="entry name" value="ARM repeat"/>
    <property type="match status" value="1"/>
</dbReference>
<gene>
    <name evidence="2" type="ORF">PROFUN_03241</name>
</gene>
<dbReference type="Gene3D" id="1.25.10.10">
    <property type="entry name" value="Leucine-rich Repeat Variant"/>
    <property type="match status" value="1"/>
</dbReference>
<keyword evidence="3" id="KW-1185">Reference proteome</keyword>
<feature type="transmembrane region" description="Helical" evidence="1">
    <location>
        <begin position="468"/>
        <end position="492"/>
    </location>
</feature>
<dbReference type="InterPro" id="IPR016024">
    <property type="entry name" value="ARM-type_fold"/>
</dbReference>
<keyword evidence="1" id="KW-0472">Membrane</keyword>
<protein>
    <submittedName>
        <fullName evidence="2">Uncharacterized protein</fullName>
    </submittedName>
</protein>
<sequence length="508" mass="56426">MGKKWPEIVRITKNYNGVRPPTKTIRLEMINLLRSAQSINLARNTVSHVKTNVISPVKQSALIRSNIAEGQARGSYATWSSASRDEKTAMIAPPVTLQKVLGPFKNKKRALFWILGAVVAGTGVAVAKSWQKEKYEEANSKQDEALFPDERKQLIYDTWTVIASTPNASEEMIRDNRIIELFVDGFTDEHLCIMALSVLAAQPRFRESIAKQLPYDKIADRRFSMSDVAVAGLLSNLLSEISQDPKAIHYMDDKGVISFLGNVLQLGIPPISEKAALALNNIAKRTNSVESLLEFMDPLCDFAATKTPESHPALEVIAQLVEQRDVSNSNAFKSKLDAAIKRQKFSEGDLSKLKKTAERIKNQPTERKALSPYKVAMEGIANGAFISLVWGSLRWTIRSWRNQIRTRGELGRVLLARVPLTVLGSSLFALPFLLEHSLVEPEYRVDGISKNEQKSMISSGAVAVSHVATAYVALSIAPFSLVPGLFTALFWLSHSAELAKKERKEREE</sequence>
<proteinExistence type="predicted"/>
<reference evidence="2 3" key="1">
    <citation type="journal article" date="2018" name="Genome Biol. Evol.">
        <title>Multiple Roots of Fruiting Body Formation in Amoebozoa.</title>
        <authorList>
            <person name="Hillmann F."/>
            <person name="Forbes G."/>
            <person name="Novohradska S."/>
            <person name="Ferling I."/>
            <person name="Riege K."/>
            <person name="Groth M."/>
            <person name="Westermann M."/>
            <person name="Marz M."/>
            <person name="Spaller T."/>
            <person name="Winckler T."/>
            <person name="Schaap P."/>
            <person name="Glockner G."/>
        </authorList>
    </citation>
    <scope>NUCLEOTIDE SEQUENCE [LARGE SCALE GENOMIC DNA]</scope>
    <source>
        <strain evidence="2 3">Jena</strain>
    </source>
</reference>
<evidence type="ECO:0000313" key="3">
    <source>
        <dbReference type="Proteomes" id="UP000241769"/>
    </source>
</evidence>
<name>A0A2P6NX22_9EUKA</name>
<evidence type="ECO:0000256" key="1">
    <source>
        <dbReference type="SAM" id="Phobius"/>
    </source>
</evidence>
<feature type="transmembrane region" description="Helical" evidence="1">
    <location>
        <begin position="414"/>
        <end position="434"/>
    </location>
</feature>
<feature type="transmembrane region" description="Helical" evidence="1">
    <location>
        <begin position="375"/>
        <end position="393"/>
    </location>
</feature>
<dbReference type="InterPro" id="IPR011989">
    <property type="entry name" value="ARM-like"/>
</dbReference>
<accession>A0A2P6NX22</accession>
<keyword evidence="1" id="KW-1133">Transmembrane helix</keyword>
<dbReference type="InParanoid" id="A0A2P6NX22"/>
<comment type="caution">
    <text evidence="2">The sequence shown here is derived from an EMBL/GenBank/DDBJ whole genome shotgun (WGS) entry which is preliminary data.</text>
</comment>
<evidence type="ECO:0000313" key="2">
    <source>
        <dbReference type="EMBL" id="PRP88524.1"/>
    </source>
</evidence>
<keyword evidence="1" id="KW-0812">Transmembrane</keyword>
<dbReference type="AlphaFoldDB" id="A0A2P6NX22"/>
<organism evidence="2 3">
    <name type="scientific">Planoprotostelium fungivorum</name>
    <dbReference type="NCBI Taxonomy" id="1890364"/>
    <lineage>
        <taxon>Eukaryota</taxon>
        <taxon>Amoebozoa</taxon>
        <taxon>Evosea</taxon>
        <taxon>Variosea</taxon>
        <taxon>Cavosteliida</taxon>
        <taxon>Cavosteliaceae</taxon>
        <taxon>Planoprotostelium</taxon>
    </lineage>
</organism>